<dbReference type="Proteomes" id="UP000519897">
    <property type="component" value="Unassembled WGS sequence"/>
</dbReference>
<reference evidence="1 2" key="1">
    <citation type="submission" date="2020-08" db="EMBL/GenBank/DDBJ databases">
        <title>Genomic Encyclopedia of Type Strains, Phase IV (KMG-IV): sequencing the most valuable type-strain genomes for metagenomic binning, comparative biology and taxonomic classification.</title>
        <authorList>
            <person name="Goeker M."/>
        </authorList>
    </citation>
    <scope>NUCLEOTIDE SEQUENCE [LARGE SCALE GENOMIC DNA]</scope>
    <source>
        <strain evidence="1 2">DSM 29514</strain>
    </source>
</reference>
<dbReference type="EMBL" id="JACIEC010000016">
    <property type="protein sequence ID" value="MBB4146026.1"/>
    <property type="molecule type" value="Genomic_DNA"/>
</dbReference>
<dbReference type="AlphaFoldDB" id="A0A7W6LKF8"/>
<protein>
    <recommendedName>
        <fullName evidence="3">DUF3168 domain-containing protein</fullName>
    </recommendedName>
</protein>
<organism evidence="1 2">
    <name type="scientific">Rhizobium rhizoryzae</name>
    <dbReference type="NCBI Taxonomy" id="451876"/>
    <lineage>
        <taxon>Bacteria</taxon>
        <taxon>Pseudomonadati</taxon>
        <taxon>Pseudomonadota</taxon>
        <taxon>Alphaproteobacteria</taxon>
        <taxon>Hyphomicrobiales</taxon>
        <taxon>Rhizobiaceae</taxon>
        <taxon>Rhizobium/Agrobacterium group</taxon>
        <taxon>Rhizobium</taxon>
    </lineage>
</organism>
<dbReference type="RefSeq" id="WP_165137692.1">
    <property type="nucleotide sequence ID" value="NZ_CP049252.1"/>
</dbReference>
<sequence>MAGSYSGACKAIEDRLKAACLANGWPEETIMFEDGRAPKVVGPDKQLLPWVLCQIESFENKIRTVGGAGRRVTVLSGRINLTLFSPRAKDDADRDARRQAADELSEIFRTVIFYDVEPGVYVRTWMPTIGPGNEARSENPSGNWWAITIATPFEFFHRD</sequence>
<proteinExistence type="predicted"/>
<evidence type="ECO:0000313" key="1">
    <source>
        <dbReference type="EMBL" id="MBB4146026.1"/>
    </source>
</evidence>
<comment type="caution">
    <text evidence="1">The sequence shown here is derived from an EMBL/GenBank/DDBJ whole genome shotgun (WGS) entry which is preliminary data.</text>
</comment>
<accession>A0A7W6LKF8</accession>
<dbReference type="Gene3D" id="3.30.2000.20">
    <property type="match status" value="1"/>
</dbReference>
<evidence type="ECO:0000313" key="2">
    <source>
        <dbReference type="Proteomes" id="UP000519897"/>
    </source>
</evidence>
<keyword evidence="2" id="KW-1185">Reference proteome</keyword>
<gene>
    <name evidence="1" type="ORF">GGQ72_004595</name>
</gene>
<name>A0A7W6LKF8_9HYPH</name>
<evidence type="ECO:0008006" key="3">
    <source>
        <dbReference type="Google" id="ProtNLM"/>
    </source>
</evidence>